<accession>A0ACC7LMD1</accession>
<reference evidence="1" key="1">
    <citation type="submission" date="2024-09" db="EMBL/GenBank/DDBJ databases">
        <authorList>
            <person name="Liu J."/>
        </authorList>
    </citation>
    <scope>NUCLEOTIDE SEQUENCE</scope>
    <source>
        <strain evidence="1">NBU2967</strain>
    </source>
</reference>
<evidence type="ECO:0000313" key="1">
    <source>
        <dbReference type="EMBL" id="MFH6604195.1"/>
    </source>
</evidence>
<evidence type="ECO:0000313" key="2">
    <source>
        <dbReference type="Proteomes" id="UP001595191"/>
    </source>
</evidence>
<sequence>MKHFVIIITFIGLCSCKQSPYALTEIEAHQLSVDSTLVANDSIEGFILPYHNRINEVLDSTLAYAPTMITKDDGKYNTTAGNLMADIVFEAANPIYKARTGNELDFVLLNHGGIRSIISKGKVSARTAFEVMPFENTIVVVDLTGKSVEKLVKYLMNSKRAHPISGIQVVLNKSGALKSFKIQGKPLDTERTYHIATSNYLVTGGDNMGFFKEAVRITDTDYLIRNAMIDHFKKVDTIAPKIDDRFYKLGI</sequence>
<dbReference type="Proteomes" id="UP001595191">
    <property type="component" value="Unassembled WGS sequence"/>
</dbReference>
<protein>
    <submittedName>
        <fullName evidence="1">5'-nucleotidase C-terminal domain-containing protein</fullName>
    </submittedName>
</protein>
<keyword evidence="2" id="KW-1185">Reference proteome</keyword>
<name>A0ACC7LMD1_9FLAO</name>
<comment type="caution">
    <text evidence="1">The sequence shown here is derived from an EMBL/GenBank/DDBJ whole genome shotgun (WGS) entry which is preliminary data.</text>
</comment>
<proteinExistence type="predicted"/>
<organism evidence="1 2">
    <name type="scientific">Meishania litoralis</name>
    <dbReference type="NCBI Taxonomy" id="3434685"/>
    <lineage>
        <taxon>Bacteria</taxon>
        <taxon>Pseudomonadati</taxon>
        <taxon>Bacteroidota</taxon>
        <taxon>Flavobacteriia</taxon>
        <taxon>Flavobacteriales</taxon>
        <taxon>Flavobacteriaceae</taxon>
        <taxon>Meishania</taxon>
    </lineage>
</organism>
<dbReference type="EMBL" id="JBHFPV010000002">
    <property type="protein sequence ID" value="MFH6604195.1"/>
    <property type="molecule type" value="Genomic_DNA"/>
</dbReference>
<gene>
    <name evidence="1" type="ORF">ACEZ3G_11955</name>
</gene>